<keyword evidence="3" id="KW-1185">Reference proteome</keyword>
<accession>A0A2U3AK90</accession>
<comment type="caution">
    <text evidence="2">The sequence shown here is derived from an EMBL/GenBank/DDBJ whole genome shotgun (WGS) entry which is preliminary data.</text>
</comment>
<name>A0A2U3AK90_9BACL</name>
<evidence type="ECO:0008006" key="4">
    <source>
        <dbReference type="Google" id="ProtNLM"/>
    </source>
</evidence>
<protein>
    <recommendedName>
        <fullName evidence="4">DUF4064 domain-containing protein</fullName>
    </recommendedName>
</protein>
<evidence type="ECO:0000313" key="3">
    <source>
        <dbReference type="Proteomes" id="UP000245938"/>
    </source>
</evidence>
<feature type="transmembrane region" description="Helical" evidence="1">
    <location>
        <begin position="76"/>
        <end position="96"/>
    </location>
</feature>
<feature type="transmembrane region" description="Helical" evidence="1">
    <location>
        <begin position="108"/>
        <end position="137"/>
    </location>
</feature>
<dbReference type="AlphaFoldDB" id="A0A2U3AK90"/>
<organism evidence="2 3">
    <name type="scientific">Kurthia sibirica</name>
    <dbReference type="NCBI Taxonomy" id="202750"/>
    <lineage>
        <taxon>Bacteria</taxon>
        <taxon>Bacillati</taxon>
        <taxon>Bacillota</taxon>
        <taxon>Bacilli</taxon>
        <taxon>Bacillales</taxon>
        <taxon>Caryophanaceae</taxon>
        <taxon>Kurthia</taxon>
    </lineage>
</organism>
<gene>
    <name evidence="2" type="ORF">DEX24_10905</name>
</gene>
<evidence type="ECO:0000313" key="2">
    <source>
        <dbReference type="EMBL" id="PWI24914.1"/>
    </source>
</evidence>
<keyword evidence="1" id="KW-0472">Membrane</keyword>
<reference evidence="2 3" key="1">
    <citation type="submission" date="2018-05" db="EMBL/GenBank/DDBJ databases">
        <title>Kurthia sibirica genome sequence.</title>
        <authorList>
            <person name="Maclea K.S."/>
            <person name="Goen A.E."/>
        </authorList>
    </citation>
    <scope>NUCLEOTIDE SEQUENCE [LARGE SCALE GENOMIC DNA]</scope>
    <source>
        <strain evidence="2 3">ATCC 49154</strain>
    </source>
</reference>
<proteinExistence type="predicted"/>
<feature type="transmembrane region" description="Helical" evidence="1">
    <location>
        <begin position="9"/>
        <end position="34"/>
    </location>
</feature>
<dbReference type="OrthoDB" id="2357232at2"/>
<keyword evidence="1" id="KW-0812">Transmembrane</keyword>
<dbReference type="EMBL" id="QFVR01000014">
    <property type="protein sequence ID" value="PWI24914.1"/>
    <property type="molecule type" value="Genomic_DNA"/>
</dbReference>
<keyword evidence="1" id="KW-1133">Transmembrane helix</keyword>
<sequence>MNRLIEKILIVSASLVNLLFIIVGIILMVGIKFINENTLLLDTFVEEQNKNTTGQPLTVEEVTEVWDSIVPLASTLNYVLIGALIVSIILAIVTWLQMKKGASYKKIGLLLIVAGVFSGVVTLTAILFYIAAILFFVRKEPMDELHPHDKETLHN</sequence>
<dbReference type="Proteomes" id="UP000245938">
    <property type="component" value="Unassembled WGS sequence"/>
</dbReference>
<evidence type="ECO:0000256" key="1">
    <source>
        <dbReference type="SAM" id="Phobius"/>
    </source>
</evidence>
<dbReference type="RefSeq" id="WP_109306457.1">
    <property type="nucleotide sequence ID" value="NZ_BJUF01000005.1"/>
</dbReference>